<protein>
    <submittedName>
        <fullName evidence="2">Uncharacterized protein</fullName>
    </submittedName>
</protein>
<keyword evidence="1" id="KW-0472">Membrane</keyword>
<reference evidence="2 3" key="1">
    <citation type="submission" date="2012-02" db="EMBL/GenBank/DDBJ databases">
        <title>The Genome Sequence of Bacteroides dorei CL03T12C01.</title>
        <authorList>
            <consortium name="The Broad Institute Genome Sequencing Platform"/>
            <person name="Earl A."/>
            <person name="Ward D."/>
            <person name="Feldgarden M."/>
            <person name="Gevers D."/>
            <person name="Zitomersky N.L."/>
            <person name="Coyne M.J."/>
            <person name="Comstock L.E."/>
            <person name="Young S.K."/>
            <person name="Zeng Q."/>
            <person name="Gargeya S."/>
            <person name="Fitzgerald M."/>
            <person name="Haas B."/>
            <person name="Abouelleil A."/>
            <person name="Alvarado L."/>
            <person name="Arachchi H.M."/>
            <person name="Berlin A."/>
            <person name="Chapman S.B."/>
            <person name="Gearin G."/>
            <person name="Goldberg J."/>
            <person name="Griggs A."/>
            <person name="Gujja S."/>
            <person name="Hansen M."/>
            <person name="Heiman D."/>
            <person name="Howarth C."/>
            <person name="Larimer J."/>
            <person name="Lui A."/>
            <person name="MacDonald P.J.P."/>
            <person name="McCowen C."/>
            <person name="Montmayeur A."/>
            <person name="Murphy C."/>
            <person name="Neiman D."/>
            <person name="Pearson M."/>
            <person name="Priest M."/>
            <person name="Roberts A."/>
            <person name="Saif S."/>
            <person name="Shea T."/>
            <person name="Sisk P."/>
            <person name="Stolte C."/>
            <person name="Sykes S."/>
            <person name="Wortman J."/>
            <person name="Nusbaum C."/>
            <person name="Birren B."/>
        </authorList>
    </citation>
    <scope>NUCLEOTIDE SEQUENCE [LARGE SCALE GENOMIC DNA]</scope>
    <source>
        <strain evidence="2 3">CL03T12C01</strain>
    </source>
</reference>
<accession>I9RAN2</accession>
<feature type="transmembrane region" description="Helical" evidence="1">
    <location>
        <begin position="29"/>
        <end position="47"/>
    </location>
</feature>
<proteinExistence type="predicted"/>
<feature type="transmembrane region" description="Helical" evidence="1">
    <location>
        <begin position="59"/>
        <end position="80"/>
    </location>
</feature>
<keyword evidence="1" id="KW-1133">Transmembrane helix</keyword>
<dbReference type="EMBL" id="AGXI01000007">
    <property type="protein sequence ID" value="EIY39621.1"/>
    <property type="molecule type" value="Genomic_DNA"/>
</dbReference>
<evidence type="ECO:0000256" key="1">
    <source>
        <dbReference type="SAM" id="Phobius"/>
    </source>
</evidence>
<gene>
    <name evidence="2" type="ORF">HMPREF1065_01374</name>
</gene>
<sequence length="90" mass="10701">MTIFITIAIFLCISYILYCELKNLESIVYWGVLVVTLWGLLHLQMPLQWWMIGNLSICFWDLSIGLLVLTSVFCLFRHIWVETIMMRKEL</sequence>
<evidence type="ECO:0000313" key="3">
    <source>
        <dbReference type="Proteomes" id="UP000004019"/>
    </source>
</evidence>
<name>I9RAN2_9BACT</name>
<dbReference type="HOGENOM" id="CLU_2434687_0_0_10"/>
<comment type="caution">
    <text evidence="2">The sequence shown here is derived from an EMBL/GenBank/DDBJ whole genome shotgun (WGS) entry which is preliminary data.</text>
</comment>
<keyword evidence="1" id="KW-0812">Transmembrane</keyword>
<evidence type="ECO:0000313" key="2">
    <source>
        <dbReference type="EMBL" id="EIY39621.1"/>
    </source>
</evidence>
<dbReference type="AlphaFoldDB" id="I9RAN2"/>
<dbReference type="Proteomes" id="UP000004019">
    <property type="component" value="Unassembled WGS sequence"/>
</dbReference>
<organism evidence="2 3">
    <name type="scientific">Phocaeicola dorei CL03T12C01</name>
    <dbReference type="NCBI Taxonomy" id="997877"/>
    <lineage>
        <taxon>Bacteria</taxon>
        <taxon>Pseudomonadati</taxon>
        <taxon>Bacteroidota</taxon>
        <taxon>Bacteroidia</taxon>
        <taxon>Bacteroidales</taxon>
        <taxon>Bacteroidaceae</taxon>
        <taxon>Phocaeicola</taxon>
    </lineage>
</organism>